<gene>
    <name evidence="9" type="ORF">H2200_001239</name>
</gene>
<evidence type="ECO:0000256" key="1">
    <source>
        <dbReference type="ARBA" id="ARBA00004141"/>
    </source>
</evidence>
<dbReference type="EMBL" id="JAPDRK010000002">
    <property type="protein sequence ID" value="KAJ9615165.1"/>
    <property type="molecule type" value="Genomic_DNA"/>
</dbReference>
<name>A0AA38XKS3_9EURO</name>
<keyword evidence="10" id="KW-1185">Reference proteome</keyword>
<dbReference type="GO" id="GO:0016020">
    <property type="term" value="C:membrane"/>
    <property type="evidence" value="ECO:0007669"/>
    <property type="project" value="UniProtKB-SubCell"/>
</dbReference>
<feature type="transmembrane region" description="Helical" evidence="7">
    <location>
        <begin position="305"/>
        <end position="327"/>
    </location>
</feature>
<feature type="transmembrane region" description="Helical" evidence="7">
    <location>
        <begin position="435"/>
        <end position="459"/>
    </location>
</feature>
<feature type="transmembrane region" description="Helical" evidence="7">
    <location>
        <begin position="367"/>
        <end position="388"/>
    </location>
</feature>
<accession>A0AA38XKS3</accession>
<feature type="transmembrane region" description="Helical" evidence="7">
    <location>
        <begin position="183"/>
        <end position="207"/>
    </location>
</feature>
<dbReference type="PROSITE" id="PS50850">
    <property type="entry name" value="MFS"/>
    <property type="match status" value="1"/>
</dbReference>
<evidence type="ECO:0000313" key="10">
    <source>
        <dbReference type="Proteomes" id="UP001172673"/>
    </source>
</evidence>
<feature type="domain" description="Major facilitator superfamily (MFS) profile" evidence="8">
    <location>
        <begin position="41"/>
        <end position="493"/>
    </location>
</feature>
<evidence type="ECO:0000256" key="7">
    <source>
        <dbReference type="SAM" id="Phobius"/>
    </source>
</evidence>
<evidence type="ECO:0000256" key="2">
    <source>
        <dbReference type="ARBA" id="ARBA00010992"/>
    </source>
</evidence>
<evidence type="ECO:0000259" key="8">
    <source>
        <dbReference type="PROSITE" id="PS50850"/>
    </source>
</evidence>
<evidence type="ECO:0000313" key="9">
    <source>
        <dbReference type="EMBL" id="KAJ9615165.1"/>
    </source>
</evidence>
<protein>
    <recommendedName>
        <fullName evidence="8">Major facilitator superfamily (MFS) profile domain-containing protein</fullName>
    </recommendedName>
</protein>
<dbReference type="Pfam" id="PF00083">
    <property type="entry name" value="Sugar_tr"/>
    <property type="match status" value="1"/>
</dbReference>
<feature type="transmembrane region" description="Helical" evidence="7">
    <location>
        <begin position="147"/>
        <end position="171"/>
    </location>
</feature>
<dbReference type="SUPFAM" id="SSF103473">
    <property type="entry name" value="MFS general substrate transporter"/>
    <property type="match status" value="1"/>
</dbReference>
<evidence type="ECO:0000256" key="5">
    <source>
        <dbReference type="ARBA" id="ARBA00023136"/>
    </source>
</evidence>
<keyword evidence="4 7" id="KW-1133">Transmembrane helix</keyword>
<feature type="transmembrane region" description="Helical" evidence="7">
    <location>
        <begin position="400"/>
        <end position="423"/>
    </location>
</feature>
<feature type="transmembrane region" description="Helical" evidence="7">
    <location>
        <begin position="124"/>
        <end position="141"/>
    </location>
</feature>
<feature type="transmembrane region" description="Helical" evidence="7">
    <location>
        <begin position="339"/>
        <end position="360"/>
    </location>
</feature>
<reference evidence="9" key="1">
    <citation type="submission" date="2022-10" db="EMBL/GenBank/DDBJ databases">
        <title>Culturing micro-colonial fungi from biological soil crusts in the Mojave desert and describing Neophaeococcomyces mojavensis, and introducing the new genera and species Taxawa tesnikishii.</title>
        <authorList>
            <person name="Kurbessoian T."/>
            <person name="Stajich J.E."/>
        </authorList>
    </citation>
    <scope>NUCLEOTIDE SEQUENCE</scope>
    <source>
        <strain evidence="9">TK_41</strain>
    </source>
</reference>
<dbReference type="GO" id="GO:0005351">
    <property type="term" value="F:carbohydrate:proton symporter activity"/>
    <property type="evidence" value="ECO:0007669"/>
    <property type="project" value="TreeGrafter"/>
</dbReference>
<dbReference type="InterPro" id="IPR036259">
    <property type="entry name" value="MFS_trans_sf"/>
</dbReference>
<proteinExistence type="inferred from homology"/>
<dbReference type="InterPro" id="IPR005829">
    <property type="entry name" value="Sugar_transporter_CS"/>
</dbReference>
<dbReference type="InterPro" id="IPR005828">
    <property type="entry name" value="MFS_sugar_transport-like"/>
</dbReference>
<dbReference type="Proteomes" id="UP001172673">
    <property type="component" value="Unassembled WGS sequence"/>
</dbReference>
<dbReference type="PROSITE" id="PS00216">
    <property type="entry name" value="SUGAR_TRANSPORT_1"/>
    <property type="match status" value="1"/>
</dbReference>
<dbReference type="AlphaFoldDB" id="A0AA38XKS3"/>
<sequence>MNKNPSTMVEKPETTTFEQVDADTPHGAPTKEKVTRTVLLFSIFISLSSAIANFDNNYGGTVLLMIPFNTAFGACQEVPSPTGDLVTVCRITALQQSLVSLTSLFTAVGSLLSSVSGTYVGRRGTIQVGALLVAIGAAGMLGTSSSYLNYMVCKCIGGVGLGFIFSGTIVYGVECMPPRRRGMLLGFFSIGLGLGSAVAAGVCAGSANITSNWAWKTPIACQIPLSLALGSGIMLFPESPRWLLLRNKEDKAHRALGRFMHQDAQSSAVRAQIAEIQTYLEFERVTAAKTSWVEMFHRNNIRRTLISILLLIMPALGGTFFIIPYTAVFLGALGINSPFLITAIINLCVFAGALFASFPVEYLGRRLSLLVGLSLQGSCMLIFSAVSSGKGTHAHVTQNALIAFLCLWCFVFASTTSPAIWVGSAEMHSVRLRTYGQALALFTNSVFAFSASFWTPYMINPKYGNMGTNVGYFYFGLTIVLLILTFIFVPETARLKLEQIDDYFESGIPAWKTSLGKNKKISDRNILEVSGDMANRDEKGVHTGED</sequence>
<comment type="similarity">
    <text evidence="2">Belongs to the major facilitator superfamily. Sugar transporter (TC 2.A.1.1) family.</text>
</comment>
<feature type="transmembrane region" description="Helical" evidence="7">
    <location>
        <begin position="471"/>
        <end position="489"/>
    </location>
</feature>
<evidence type="ECO:0000256" key="4">
    <source>
        <dbReference type="ARBA" id="ARBA00022989"/>
    </source>
</evidence>
<dbReference type="InterPro" id="IPR020846">
    <property type="entry name" value="MFS_dom"/>
</dbReference>
<evidence type="ECO:0000256" key="3">
    <source>
        <dbReference type="ARBA" id="ARBA00022692"/>
    </source>
</evidence>
<organism evidence="9 10">
    <name type="scientific">Cladophialophora chaetospira</name>
    <dbReference type="NCBI Taxonomy" id="386627"/>
    <lineage>
        <taxon>Eukaryota</taxon>
        <taxon>Fungi</taxon>
        <taxon>Dikarya</taxon>
        <taxon>Ascomycota</taxon>
        <taxon>Pezizomycotina</taxon>
        <taxon>Eurotiomycetes</taxon>
        <taxon>Chaetothyriomycetidae</taxon>
        <taxon>Chaetothyriales</taxon>
        <taxon>Herpotrichiellaceae</taxon>
        <taxon>Cladophialophora</taxon>
    </lineage>
</organism>
<keyword evidence="3 7" id="KW-0812">Transmembrane</keyword>
<feature type="transmembrane region" description="Helical" evidence="7">
    <location>
        <begin position="93"/>
        <end position="112"/>
    </location>
</feature>
<comment type="caution">
    <text evidence="9">The sequence shown here is derived from an EMBL/GenBank/DDBJ whole genome shotgun (WGS) entry which is preliminary data.</text>
</comment>
<evidence type="ECO:0000256" key="6">
    <source>
        <dbReference type="SAM" id="MobiDB-lite"/>
    </source>
</evidence>
<keyword evidence="5 7" id="KW-0472">Membrane</keyword>
<comment type="subcellular location">
    <subcellularLocation>
        <location evidence="1">Membrane</location>
        <topology evidence="1">Multi-pass membrane protein</topology>
    </subcellularLocation>
</comment>
<feature type="region of interest" description="Disordered" evidence="6">
    <location>
        <begin position="1"/>
        <end position="29"/>
    </location>
</feature>
<dbReference type="InterPro" id="IPR050360">
    <property type="entry name" value="MFS_Sugar_Transporters"/>
</dbReference>
<dbReference type="PANTHER" id="PTHR48022:SF2">
    <property type="entry name" value="PLASTIDIC GLUCOSE TRANSPORTER 4"/>
    <property type="match status" value="1"/>
</dbReference>
<dbReference type="PROSITE" id="PS00217">
    <property type="entry name" value="SUGAR_TRANSPORT_2"/>
    <property type="match status" value="1"/>
</dbReference>
<dbReference type="PANTHER" id="PTHR48022">
    <property type="entry name" value="PLASTIDIC GLUCOSE TRANSPORTER 4"/>
    <property type="match status" value="1"/>
</dbReference>
<dbReference type="Gene3D" id="1.20.1250.20">
    <property type="entry name" value="MFS general substrate transporter like domains"/>
    <property type="match status" value="1"/>
</dbReference>